<reference evidence="3" key="1">
    <citation type="journal article" date="2022" name="Front. Genet.">
        <title>Chromosome-Scale Assembly of the Dendrobium nobile Genome Provides Insights Into the Molecular Mechanism of the Biosynthesis of the Medicinal Active Ingredient of Dendrobium.</title>
        <authorList>
            <person name="Xu Q."/>
            <person name="Niu S.-C."/>
            <person name="Li K.-L."/>
            <person name="Zheng P.-J."/>
            <person name="Zhang X.-J."/>
            <person name="Jia Y."/>
            <person name="Liu Y."/>
            <person name="Niu Y.-X."/>
            <person name="Yu L.-H."/>
            <person name="Chen D.-F."/>
            <person name="Zhang G.-Q."/>
        </authorList>
    </citation>
    <scope>NUCLEOTIDE SEQUENCE</scope>
    <source>
        <tissue evidence="3">Leaf</tissue>
    </source>
</reference>
<organism evidence="3 4">
    <name type="scientific">Dendrobium nobile</name>
    <name type="common">Orchid</name>
    <dbReference type="NCBI Taxonomy" id="94219"/>
    <lineage>
        <taxon>Eukaryota</taxon>
        <taxon>Viridiplantae</taxon>
        <taxon>Streptophyta</taxon>
        <taxon>Embryophyta</taxon>
        <taxon>Tracheophyta</taxon>
        <taxon>Spermatophyta</taxon>
        <taxon>Magnoliopsida</taxon>
        <taxon>Liliopsida</taxon>
        <taxon>Asparagales</taxon>
        <taxon>Orchidaceae</taxon>
        <taxon>Epidendroideae</taxon>
        <taxon>Malaxideae</taxon>
        <taxon>Dendrobiinae</taxon>
        <taxon>Dendrobium</taxon>
    </lineage>
</organism>
<comment type="similarity">
    <text evidence="1">Belongs to the protein kinase superfamily. ADCK protein kinase family.</text>
</comment>
<keyword evidence="4" id="KW-1185">Reference proteome</keyword>
<evidence type="ECO:0000313" key="4">
    <source>
        <dbReference type="Proteomes" id="UP000829196"/>
    </source>
</evidence>
<dbReference type="OrthoDB" id="427480at2759"/>
<evidence type="ECO:0000256" key="1">
    <source>
        <dbReference type="ARBA" id="ARBA00009670"/>
    </source>
</evidence>
<dbReference type="Pfam" id="PF03109">
    <property type="entry name" value="ABC1"/>
    <property type="match status" value="1"/>
</dbReference>
<name>A0A8T3BD51_DENNO</name>
<dbReference type="Proteomes" id="UP000829196">
    <property type="component" value="Unassembled WGS sequence"/>
</dbReference>
<dbReference type="InterPro" id="IPR004147">
    <property type="entry name" value="ABC1_dom"/>
</dbReference>
<dbReference type="PANTHER" id="PTHR10566:SF123">
    <property type="entry name" value="PROTEIN KINASE SUPERFAMILY PROTEIN"/>
    <property type="match status" value="1"/>
</dbReference>
<comment type="caution">
    <text evidence="3">The sequence shown here is derived from an EMBL/GenBank/DDBJ whole genome shotgun (WGS) entry which is preliminary data.</text>
</comment>
<protein>
    <recommendedName>
        <fullName evidence="2">ABC1 atypical kinase-like domain-containing protein</fullName>
    </recommendedName>
</protein>
<evidence type="ECO:0000313" key="3">
    <source>
        <dbReference type="EMBL" id="KAI0510217.1"/>
    </source>
</evidence>
<accession>A0A8T3BD51</accession>
<dbReference type="AlphaFoldDB" id="A0A8T3BD51"/>
<feature type="domain" description="ABC1 atypical kinase-like" evidence="2">
    <location>
        <begin position="238"/>
        <end position="492"/>
    </location>
</feature>
<dbReference type="CDD" id="cd05121">
    <property type="entry name" value="ABC1_ADCK3-like"/>
    <property type="match status" value="1"/>
</dbReference>
<dbReference type="InterPro" id="IPR011009">
    <property type="entry name" value="Kinase-like_dom_sf"/>
</dbReference>
<evidence type="ECO:0000259" key="2">
    <source>
        <dbReference type="Pfam" id="PF03109"/>
    </source>
</evidence>
<dbReference type="EMBL" id="JAGYWB010000009">
    <property type="protein sequence ID" value="KAI0510217.1"/>
    <property type="molecule type" value="Genomic_DNA"/>
</dbReference>
<dbReference type="InterPro" id="IPR050154">
    <property type="entry name" value="UbiB_kinase"/>
</dbReference>
<dbReference type="SUPFAM" id="SSF56112">
    <property type="entry name" value="Protein kinase-like (PK-like)"/>
    <property type="match status" value="1"/>
</dbReference>
<sequence length="820" mass="92672">MATVAVISPPPLRIAARSGFTVKKQKSEKKRAALGNVLQVVRCDRQFVNERLRLAAEPLRPIHEYVSGILSDFFWLRFFENQEAHHTRRKLSSWLSVSYPPGLSGLDILMADLEALKSYADYIQHLFQVWTMPLPEFYDPEKVEDYFSCRPHVLMFRILEVLSSFSYAAIRFRLARILKSSTKDVGENSTLSDGAYHVGQLLKETMLNLGPTFIKVGQSLSTRPDIIGSEISKALSDLHDKIPAFPRAVAMKIIETELGGPVQNYFSYISEETVAAASFGQVYQGRTLDGCIVAIKVQRPNLLHSVARDIYILRVGLNFLKKVAKRKNDLYLYADELGKGLFGELDYRIESANASEFLEAHFQYSFMLVPKVLRNLTRKRVLTMEWMVGESPNSLLVRSGASSEAVDEFTEVQQLEAKRCLLDLVSKGVEATLVQLLETGLLHADPHPGNLRYTPEGCIGFLDFGLLCRMKQEHQIAMLASIIHIAYGDWGALVCDLASMDVVRPGANLRRVTADLVEALGEVDYRDGIPDIKFSLVLGKIWSIALKYHFRMPPYYTLVLRSLASLEGLAVAADNNFKTFHAAYPYVVKKLLYDNSASTRRILYSVIFNGKRELQWKKILLFLKVGSLRGGPMGISMSASNVPASQTSEHDVSELVNIILRLLPSKDGAVLRRLVVTAEPVSLCNAMISKDAILFRQHISNVLADVIYTWMSKTIMRDNKPWSPYKAQTIELEEQTKATTLSQLYTIMRDRRVKVIFYRMVREVRRHPVLLLRSCWSCFTIAVMALVISMPRFIAHCTESFFNSLAFVPRRIAVGLQQTF</sequence>
<gene>
    <name evidence="3" type="ORF">KFK09_010818</name>
</gene>
<proteinExistence type="inferred from homology"/>
<dbReference type="PANTHER" id="PTHR10566">
    <property type="entry name" value="CHAPERONE-ACTIVITY OF BC1 COMPLEX CABC1 -RELATED"/>
    <property type="match status" value="1"/>
</dbReference>